<comment type="subcellular location">
    <subcellularLocation>
        <location evidence="6 9">Cytoplasm</location>
    </subcellularLocation>
</comment>
<keyword evidence="3 6" id="KW-0369">Histidine metabolism</keyword>
<evidence type="ECO:0000313" key="10">
    <source>
        <dbReference type="EMBL" id="QTX33572.1"/>
    </source>
</evidence>
<evidence type="ECO:0000313" key="11">
    <source>
        <dbReference type="Proteomes" id="UP000671879"/>
    </source>
</evidence>
<keyword evidence="4 6" id="KW-0456">Lyase</keyword>
<dbReference type="Gene3D" id="1.10.275.10">
    <property type="entry name" value="Fumarase/aspartase (N-terminal domain)"/>
    <property type="match status" value="1"/>
</dbReference>
<dbReference type="GO" id="GO:0006548">
    <property type="term" value="P:L-histidine catabolic process"/>
    <property type="evidence" value="ECO:0007669"/>
    <property type="project" value="UniProtKB-UniRule"/>
</dbReference>
<dbReference type="AlphaFoldDB" id="A0A9Q7ARU0"/>
<dbReference type="InterPro" id="IPR022313">
    <property type="entry name" value="Phe/His_NH3-lyase_AS"/>
</dbReference>
<keyword evidence="6" id="KW-0963">Cytoplasm</keyword>
<name>A0A9Q7ARU0_9BACT</name>
<dbReference type="EMBL" id="CP072943">
    <property type="protein sequence ID" value="QTX33572.1"/>
    <property type="molecule type" value="Genomic_DNA"/>
</dbReference>
<comment type="catalytic activity">
    <reaction evidence="5 6 8">
        <text>L-histidine = trans-urocanate + NH4(+)</text>
        <dbReference type="Rhea" id="RHEA:21232"/>
        <dbReference type="ChEBI" id="CHEBI:17771"/>
        <dbReference type="ChEBI" id="CHEBI:28938"/>
        <dbReference type="ChEBI" id="CHEBI:57595"/>
        <dbReference type="EC" id="4.3.1.3"/>
    </reaction>
</comment>
<evidence type="ECO:0000256" key="6">
    <source>
        <dbReference type="HAMAP-Rule" id="MF_00229"/>
    </source>
</evidence>
<evidence type="ECO:0000256" key="5">
    <source>
        <dbReference type="ARBA" id="ARBA00049269"/>
    </source>
</evidence>
<organism evidence="10 11">
    <name type="scientific">Aminithiophilus ramosus</name>
    <dbReference type="NCBI Taxonomy" id="3029084"/>
    <lineage>
        <taxon>Bacteria</taxon>
        <taxon>Thermotogati</taxon>
        <taxon>Synergistota</taxon>
        <taxon>Synergistia</taxon>
        <taxon>Synergistales</taxon>
        <taxon>Aminithiophilaceae</taxon>
        <taxon>Aminithiophilus</taxon>
    </lineage>
</organism>
<reference evidence="11" key="1">
    <citation type="submission" date="2021-04" db="EMBL/GenBank/DDBJ databases">
        <title>A novel Synergistetes isolate from a pyrite-forming mixed culture.</title>
        <authorList>
            <person name="Bunk B."/>
            <person name="Sproer C."/>
            <person name="Spring S."/>
            <person name="Pester M."/>
        </authorList>
    </citation>
    <scope>NUCLEOTIDE SEQUENCE [LARGE SCALE GENOMIC DNA]</scope>
    <source>
        <strain evidence="11">J.5.4.2-T.3.5.2</strain>
    </source>
</reference>
<dbReference type="SUPFAM" id="SSF48557">
    <property type="entry name" value="L-aspartase-like"/>
    <property type="match status" value="1"/>
</dbReference>
<dbReference type="InterPro" id="IPR008948">
    <property type="entry name" value="L-Aspartase-like"/>
</dbReference>
<keyword evidence="11" id="KW-1185">Reference proteome</keyword>
<dbReference type="HAMAP" id="MF_00229">
    <property type="entry name" value="His_ammonia_lyase"/>
    <property type="match status" value="1"/>
</dbReference>
<dbReference type="PROSITE" id="PS00488">
    <property type="entry name" value="PAL_HISTIDASE"/>
    <property type="match status" value="1"/>
</dbReference>
<evidence type="ECO:0000256" key="9">
    <source>
        <dbReference type="RuleBase" id="RU004480"/>
    </source>
</evidence>
<comment type="PTM">
    <text evidence="6">Contains an active site 4-methylidene-imidazol-5-one (MIO), which is formed autocatalytically by cyclization and dehydration of residues Ala-Ser-Gly.</text>
</comment>
<feature type="cross-link" description="5-imidazolinone (Ala-Gly)" evidence="6">
    <location>
        <begin position="177"/>
        <end position="179"/>
    </location>
</feature>
<dbReference type="NCBIfam" id="NF006871">
    <property type="entry name" value="PRK09367.1"/>
    <property type="match status" value="1"/>
</dbReference>
<dbReference type="Pfam" id="PF00221">
    <property type="entry name" value="Lyase_aromatic"/>
    <property type="match status" value="1"/>
</dbReference>
<dbReference type="KEGG" id="aram:KAR29_06895"/>
<dbReference type="EC" id="4.3.1.3" evidence="2 6"/>
<sequence>MHRESAFTAALPLTFAFVDGIGSKLSIPGGLVVEQSILKLNGHSLTVQDVVNVARGGYQVSLDPAAVSFVERGSSMVRRWVDSGRVIYGITTGFGDLASVTISPDQSRQLQENLLKSHACGVGSPLPEETVRAIMLLRINTLIRGFSGIGLPALTQLVNFINLGIHPVIPDQGSVGASGDLCPLSHLAVALLGFGDVFYRGRRMEALAAMKEVGLEPIRLGPKEGLALNNGTAALTGVALLALHDARETLKLADIAGALSVEALHAVPYAFDARTHDLRPHRGQRDVAANIRRLIEASRIVETYRKDRVQDAYSLRCMPQVHGASRDAIDYVEQKLEIEINSVTDNPIIFPSDEEVISGGNFHGQPIALAMDFFGIAMAEIASISERRTARLVDHKLSGLPPFLIENSGVNSGFMIPQYVAAAVVSENKVLAHPASVDSIPTSANQEDHVSMGFHASKKGQTILENAKKALAIELMAAAQGIDFSRPLKPGRGTSAAHESIRRVIPFLKEDAFLYPLIGQALELVNDGTVLRDVEEAIGELA</sequence>
<evidence type="ECO:0000256" key="2">
    <source>
        <dbReference type="ARBA" id="ARBA00012994"/>
    </source>
</evidence>
<evidence type="ECO:0000256" key="4">
    <source>
        <dbReference type="ARBA" id="ARBA00023239"/>
    </source>
</evidence>
<feature type="modified residue" description="2,3-didehydroalanine (Ser)" evidence="6">
    <location>
        <position position="178"/>
    </location>
</feature>
<protein>
    <recommendedName>
        <fullName evidence="2 6">Histidine ammonia-lyase</fullName>
        <shortName evidence="6">Histidase</shortName>
        <ecNumber evidence="2 6">4.3.1.3</ecNumber>
    </recommendedName>
</protein>
<dbReference type="CDD" id="cd00332">
    <property type="entry name" value="PAL-HAL"/>
    <property type="match status" value="1"/>
</dbReference>
<dbReference type="FunFam" id="1.20.200.10:FF:000003">
    <property type="entry name" value="Histidine ammonia-lyase"/>
    <property type="match status" value="1"/>
</dbReference>
<gene>
    <name evidence="6 10" type="primary">hutH</name>
    <name evidence="10" type="ORF">KAR29_06895</name>
</gene>
<accession>A0A9Q7ARU0</accession>
<evidence type="ECO:0000256" key="3">
    <source>
        <dbReference type="ARBA" id="ARBA00022808"/>
    </source>
</evidence>
<evidence type="ECO:0000256" key="7">
    <source>
        <dbReference type="RuleBase" id="RU003954"/>
    </source>
</evidence>
<dbReference type="Proteomes" id="UP000671879">
    <property type="component" value="Chromosome"/>
</dbReference>
<dbReference type="NCBIfam" id="TIGR01225">
    <property type="entry name" value="hutH"/>
    <property type="match status" value="1"/>
</dbReference>
<dbReference type="PANTHER" id="PTHR10362">
    <property type="entry name" value="HISTIDINE AMMONIA-LYASE"/>
    <property type="match status" value="1"/>
</dbReference>
<dbReference type="GO" id="GO:0005737">
    <property type="term" value="C:cytoplasm"/>
    <property type="evidence" value="ECO:0007669"/>
    <property type="project" value="UniProtKB-SubCell"/>
</dbReference>
<dbReference type="InterPro" id="IPR024083">
    <property type="entry name" value="Fumarase/histidase_N"/>
</dbReference>
<dbReference type="GO" id="GO:0004397">
    <property type="term" value="F:histidine ammonia-lyase activity"/>
    <property type="evidence" value="ECO:0007669"/>
    <property type="project" value="UniProtKB-UniRule"/>
</dbReference>
<dbReference type="Gene3D" id="1.20.200.10">
    <property type="entry name" value="Fumarase/aspartase (Central domain)"/>
    <property type="match status" value="1"/>
</dbReference>
<evidence type="ECO:0000256" key="8">
    <source>
        <dbReference type="RuleBase" id="RU004479"/>
    </source>
</evidence>
<comment type="similarity">
    <text evidence="6 7">Belongs to the PAL/histidase family.</text>
</comment>
<dbReference type="InterPro" id="IPR005921">
    <property type="entry name" value="HutH"/>
</dbReference>
<comment type="pathway">
    <text evidence="1 6 8">Amino-acid degradation; L-histidine degradation into L-glutamate; N-formimidoyl-L-glutamate from L-histidine: step 1/3.</text>
</comment>
<proteinExistence type="inferred from homology"/>
<evidence type="ECO:0000256" key="1">
    <source>
        <dbReference type="ARBA" id="ARBA00005113"/>
    </source>
</evidence>
<dbReference type="InterPro" id="IPR001106">
    <property type="entry name" value="Aromatic_Lyase"/>
</dbReference>
<dbReference type="FunFam" id="1.10.275.10:FF:000005">
    <property type="entry name" value="Histidine ammonia-lyase"/>
    <property type="match status" value="1"/>
</dbReference>